<dbReference type="GO" id="GO:0005737">
    <property type="term" value="C:cytoplasm"/>
    <property type="evidence" value="ECO:0007669"/>
    <property type="project" value="TreeGrafter"/>
</dbReference>
<name>A0A164IPI9_9NOCA</name>
<proteinExistence type="predicted"/>
<dbReference type="InterPro" id="IPR059117">
    <property type="entry name" value="APS_kinase_dom"/>
</dbReference>
<comment type="caution">
    <text evidence="3">The sequence shown here is derived from an EMBL/GenBank/DDBJ whole genome shotgun (WGS) entry which is preliminary data.</text>
</comment>
<accession>A0A164IPI9</accession>
<dbReference type="GO" id="GO:0004781">
    <property type="term" value="F:sulfate adenylyltransferase (ATP) activity"/>
    <property type="evidence" value="ECO:0007669"/>
    <property type="project" value="TreeGrafter"/>
</dbReference>
<evidence type="ECO:0000259" key="2">
    <source>
        <dbReference type="Pfam" id="PF01583"/>
    </source>
</evidence>
<sequence>MEVCELRDPKGLYRRARAGEVPDFTGISSPYERPEAPDFTVLSADGTPSTVAESILRWLRLS</sequence>
<dbReference type="GO" id="GO:0010134">
    <property type="term" value="P:sulfate assimilation via adenylyl sulfate reduction"/>
    <property type="evidence" value="ECO:0007669"/>
    <property type="project" value="TreeGrafter"/>
</dbReference>
<dbReference type="AlphaFoldDB" id="A0A164IPI9"/>
<dbReference type="PANTHER" id="PTHR42700">
    <property type="entry name" value="SULFATE ADENYLYLTRANSFERASE"/>
    <property type="match status" value="1"/>
</dbReference>
<evidence type="ECO:0000256" key="1">
    <source>
        <dbReference type="ARBA" id="ARBA00022679"/>
    </source>
</evidence>
<organism evidence="3 4">
    <name type="scientific">Nocardia terpenica</name>
    <dbReference type="NCBI Taxonomy" id="455432"/>
    <lineage>
        <taxon>Bacteria</taxon>
        <taxon>Bacillati</taxon>
        <taxon>Actinomycetota</taxon>
        <taxon>Actinomycetes</taxon>
        <taxon>Mycobacteriales</taxon>
        <taxon>Nocardiaceae</taxon>
        <taxon>Nocardia</taxon>
    </lineage>
</organism>
<gene>
    <name evidence="3" type="ORF">AWN90_07580</name>
</gene>
<dbReference type="STRING" id="455432.AWN90_07580"/>
<protein>
    <recommendedName>
        <fullName evidence="2">APS kinase domain-containing protein</fullName>
    </recommendedName>
</protein>
<evidence type="ECO:0000313" key="3">
    <source>
        <dbReference type="EMBL" id="KZM69632.1"/>
    </source>
</evidence>
<dbReference type="InterPro" id="IPR027417">
    <property type="entry name" value="P-loop_NTPase"/>
</dbReference>
<evidence type="ECO:0000313" key="4">
    <source>
        <dbReference type="Proteomes" id="UP000076512"/>
    </source>
</evidence>
<reference evidence="3 4" key="1">
    <citation type="submission" date="2016-04" db="EMBL/GenBank/DDBJ databases">
        <authorList>
            <person name="Evans L.H."/>
            <person name="Alamgir A."/>
            <person name="Owens N."/>
            <person name="Weber N.D."/>
            <person name="Virtaneva K."/>
            <person name="Barbian K."/>
            <person name="Babar A."/>
            <person name="Rosenke K."/>
        </authorList>
    </citation>
    <scope>NUCLEOTIDE SEQUENCE [LARGE SCALE GENOMIC DNA]</scope>
    <source>
        <strain evidence="3 4">IFM 0406</strain>
    </source>
</reference>
<dbReference type="PANTHER" id="PTHR42700:SF3">
    <property type="entry name" value="BIFUNCTIONAL SAT_APS KINASE-RELATED"/>
    <property type="match status" value="1"/>
</dbReference>
<keyword evidence="4" id="KW-1185">Reference proteome</keyword>
<keyword evidence="1" id="KW-0808">Transferase</keyword>
<dbReference type="GO" id="GO:0019379">
    <property type="term" value="P:sulfate assimilation, phosphoadenylyl sulfate reduction by phosphoadenylyl-sulfate reductase (thioredoxin)"/>
    <property type="evidence" value="ECO:0007669"/>
    <property type="project" value="TreeGrafter"/>
</dbReference>
<dbReference type="Pfam" id="PF01583">
    <property type="entry name" value="APS_kinase"/>
    <property type="match status" value="1"/>
</dbReference>
<dbReference type="SUPFAM" id="SSF52540">
    <property type="entry name" value="P-loop containing nucleoside triphosphate hydrolases"/>
    <property type="match status" value="1"/>
</dbReference>
<dbReference type="EMBL" id="LWGR01000019">
    <property type="protein sequence ID" value="KZM69632.1"/>
    <property type="molecule type" value="Genomic_DNA"/>
</dbReference>
<dbReference type="InterPro" id="IPR050512">
    <property type="entry name" value="Sulf_AdTrans/APS_kinase"/>
</dbReference>
<dbReference type="Proteomes" id="UP000076512">
    <property type="component" value="Unassembled WGS sequence"/>
</dbReference>
<feature type="domain" description="APS kinase" evidence="2">
    <location>
        <begin position="1"/>
        <end position="41"/>
    </location>
</feature>
<dbReference type="Gene3D" id="3.40.50.300">
    <property type="entry name" value="P-loop containing nucleotide triphosphate hydrolases"/>
    <property type="match status" value="1"/>
</dbReference>